<proteinExistence type="predicted"/>
<sequence>MIIMGRKLRSLAKTGMILGFIADALGILIYFLILVFYAYLLLFGKYLVNRLLLSISLYRFKVPREIRGDILRVFDEKWFKSLGFGALIYKLVRD</sequence>
<evidence type="ECO:0000313" key="2">
    <source>
        <dbReference type="EMBL" id="QOR94209.1"/>
    </source>
</evidence>
<keyword evidence="1" id="KW-0812">Transmembrane</keyword>
<accession>A0A7M1UQE4</accession>
<feature type="transmembrane region" description="Helical" evidence="1">
    <location>
        <begin position="20"/>
        <end position="40"/>
    </location>
</feature>
<reference evidence="2 3" key="1">
    <citation type="submission" date="2020-10" db="EMBL/GenBank/DDBJ databases">
        <title>Complete genome sequence of Thermosphaera aggregans strain 3507.</title>
        <authorList>
            <person name="Zayulina K.S."/>
            <person name="Elcheninov A.G."/>
            <person name="Toshchakov S.V."/>
            <person name="Kublanov I.V."/>
            <person name="Kochetkova T.V."/>
        </authorList>
    </citation>
    <scope>NUCLEOTIDE SEQUENCE [LARGE SCALE GENOMIC DNA]</scope>
    <source>
        <strain evidence="2 3">3507</strain>
    </source>
</reference>
<dbReference type="Proteomes" id="UP000593766">
    <property type="component" value="Chromosome"/>
</dbReference>
<evidence type="ECO:0000313" key="3">
    <source>
        <dbReference type="Proteomes" id="UP000593766"/>
    </source>
</evidence>
<keyword evidence="3" id="KW-1185">Reference proteome</keyword>
<dbReference type="OrthoDB" id="374860at2157"/>
<dbReference type="KEGG" id="tcs:IMZ38_06180"/>
<dbReference type="EMBL" id="CP063144">
    <property type="protein sequence ID" value="QOR94209.1"/>
    <property type="molecule type" value="Genomic_DNA"/>
</dbReference>
<gene>
    <name evidence="2" type="ORF">IMZ38_06180</name>
</gene>
<protein>
    <recommendedName>
        <fullName evidence="4">RDD domain-containing protein</fullName>
    </recommendedName>
</protein>
<evidence type="ECO:0008006" key="4">
    <source>
        <dbReference type="Google" id="ProtNLM"/>
    </source>
</evidence>
<evidence type="ECO:0000256" key="1">
    <source>
        <dbReference type="SAM" id="Phobius"/>
    </source>
</evidence>
<organism evidence="2 3">
    <name type="scientific">Thermosphaera chiliense</name>
    <dbReference type="NCBI Taxonomy" id="3402707"/>
    <lineage>
        <taxon>Archaea</taxon>
        <taxon>Thermoproteota</taxon>
        <taxon>Thermoprotei</taxon>
        <taxon>Desulfurococcales</taxon>
        <taxon>Desulfurococcaceae</taxon>
        <taxon>Thermosphaera</taxon>
    </lineage>
</organism>
<dbReference type="AlphaFoldDB" id="A0A7M1UQE4"/>
<dbReference type="RefSeq" id="WP_193436010.1">
    <property type="nucleotide sequence ID" value="NZ_CP063144.1"/>
</dbReference>
<keyword evidence="1" id="KW-0472">Membrane</keyword>
<dbReference type="GeneID" id="59454988"/>
<name>A0A7M1UQE4_9CREN</name>
<keyword evidence="1" id="KW-1133">Transmembrane helix</keyword>